<name>A0A317SW09_9PEZI</name>
<evidence type="ECO:0000256" key="6">
    <source>
        <dbReference type="ARBA" id="ARBA00018045"/>
    </source>
</evidence>
<dbReference type="GO" id="GO:0008175">
    <property type="term" value="F:tRNA methyltransferase activity"/>
    <property type="evidence" value="ECO:0007669"/>
    <property type="project" value="TreeGrafter"/>
</dbReference>
<evidence type="ECO:0000313" key="18">
    <source>
        <dbReference type="EMBL" id="PWW77727.1"/>
    </source>
</evidence>
<comment type="catalytic activity">
    <reaction evidence="15">
        <text>7-[(3S)-(3-amino-3-methoxycarbonyl)propyl]wyosine(37) in tRNA(Phe) + S-adenosyl-L-methionine + CO2 = wybutosine(37) in tRNA(Phe) + S-adenosyl-L-homocysteine + 2 H(+)</text>
        <dbReference type="Rhea" id="RHEA:37119"/>
        <dbReference type="Rhea" id="RHEA-COMP:11844"/>
        <dbReference type="Rhea" id="RHEA-COMP:11847"/>
        <dbReference type="ChEBI" id="CHEBI:15378"/>
        <dbReference type="ChEBI" id="CHEBI:16526"/>
        <dbReference type="ChEBI" id="CHEBI:57856"/>
        <dbReference type="ChEBI" id="CHEBI:59789"/>
        <dbReference type="ChEBI" id="CHEBI:73544"/>
        <dbReference type="ChEBI" id="CHEBI:74275"/>
        <dbReference type="EC" id="2.3.1.231"/>
    </reaction>
</comment>
<evidence type="ECO:0000256" key="4">
    <source>
        <dbReference type="ARBA" id="ARBA00012155"/>
    </source>
</evidence>
<dbReference type="GO" id="GO:0030488">
    <property type="term" value="P:tRNA methylation"/>
    <property type="evidence" value="ECO:0007669"/>
    <property type="project" value="TreeGrafter"/>
</dbReference>
<keyword evidence="19" id="KW-1185">Reference proteome</keyword>
<keyword evidence="8" id="KW-0808">Transferase</keyword>
<keyword evidence="10" id="KW-0819">tRNA processing</keyword>
<dbReference type="InterPro" id="IPR007213">
    <property type="entry name" value="Ppm1/Ppm2/Tcmp"/>
</dbReference>
<feature type="region of interest" description="Disordered" evidence="16">
    <location>
        <begin position="1"/>
        <end position="28"/>
    </location>
</feature>
<feature type="domain" description="JmjC" evidence="17">
    <location>
        <begin position="858"/>
        <end position="1002"/>
    </location>
</feature>
<organism evidence="18 19">
    <name type="scientific">Tuber magnatum</name>
    <name type="common">white Piedmont truffle</name>
    <dbReference type="NCBI Taxonomy" id="42249"/>
    <lineage>
        <taxon>Eukaryota</taxon>
        <taxon>Fungi</taxon>
        <taxon>Dikarya</taxon>
        <taxon>Ascomycota</taxon>
        <taxon>Pezizomycotina</taxon>
        <taxon>Pezizomycetes</taxon>
        <taxon>Pezizales</taxon>
        <taxon>Tuberaceae</taxon>
        <taxon>Tuber</taxon>
    </lineage>
</organism>
<keyword evidence="7" id="KW-0489">Methyltransferase</keyword>
<dbReference type="Gene3D" id="2.60.120.650">
    <property type="entry name" value="Cupin"/>
    <property type="match status" value="1"/>
</dbReference>
<dbReference type="PANTHER" id="PTHR46529">
    <property type="entry name" value="TRNA WYBUTOSINE-SYNTHESIZING PROTEIN 4"/>
    <property type="match status" value="1"/>
</dbReference>
<dbReference type="SMART" id="SM00558">
    <property type="entry name" value="JmjC"/>
    <property type="match status" value="1"/>
</dbReference>
<dbReference type="SUPFAM" id="SSF51197">
    <property type="entry name" value="Clavaminate synthase-like"/>
    <property type="match status" value="1"/>
</dbReference>
<dbReference type="EC" id="2.3.1.231" evidence="4"/>
<evidence type="ECO:0000256" key="10">
    <source>
        <dbReference type="ARBA" id="ARBA00022694"/>
    </source>
</evidence>
<evidence type="ECO:0000256" key="7">
    <source>
        <dbReference type="ARBA" id="ARBA00022603"/>
    </source>
</evidence>
<dbReference type="Gene3D" id="6.10.140.1470">
    <property type="match status" value="1"/>
</dbReference>
<dbReference type="Pfam" id="PF13621">
    <property type="entry name" value="Cupin_8"/>
    <property type="match status" value="1"/>
</dbReference>
<dbReference type="UniPathway" id="UPA00375"/>
<dbReference type="Gene3D" id="3.40.50.150">
    <property type="entry name" value="Vaccinia Virus protein VP39"/>
    <property type="match status" value="1"/>
</dbReference>
<dbReference type="OrthoDB" id="47172at2759"/>
<evidence type="ECO:0000256" key="12">
    <source>
        <dbReference type="ARBA" id="ARBA00029750"/>
    </source>
</evidence>
<dbReference type="EMBL" id="PYWC01000020">
    <property type="protein sequence ID" value="PWW77727.1"/>
    <property type="molecule type" value="Genomic_DNA"/>
</dbReference>
<evidence type="ECO:0000259" key="17">
    <source>
        <dbReference type="PROSITE" id="PS51184"/>
    </source>
</evidence>
<dbReference type="InterPro" id="IPR029063">
    <property type="entry name" value="SAM-dependent_MTases_sf"/>
</dbReference>
<dbReference type="SUPFAM" id="SSF117281">
    <property type="entry name" value="Kelch motif"/>
    <property type="match status" value="1"/>
</dbReference>
<comment type="similarity">
    <text evidence="3">Belongs to the methyltransferase superfamily. LCMT family.</text>
</comment>
<evidence type="ECO:0000256" key="16">
    <source>
        <dbReference type="SAM" id="MobiDB-lite"/>
    </source>
</evidence>
<dbReference type="Pfam" id="PF13418">
    <property type="entry name" value="Beta-prop_TYW4"/>
    <property type="match status" value="1"/>
</dbReference>
<reference evidence="18 19" key="1">
    <citation type="submission" date="2018-03" db="EMBL/GenBank/DDBJ databases">
        <title>Genomes of Pezizomycetes fungi and the evolution of truffles.</title>
        <authorList>
            <person name="Murat C."/>
            <person name="Payen T."/>
            <person name="Noel B."/>
            <person name="Kuo A."/>
            <person name="Martin F.M."/>
        </authorList>
    </citation>
    <scope>NUCLEOTIDE SEQUENCE [LARGE SCALE GENOMIC DNA]</scope>
    <source>
        <strain evidence="18">091103-1</strain>
    </source>
</reference>
<sequence>MGPDTVRAVKKNGPTSEKERRDAAIMGTNDSSIVSKRSVERLYPKSEEPQLLRHFVKKPQRRSPLINRGYWLRVQAVEHVVSSFLSEELPDPKRRKVVINLGSGYDPLPFRFISSARSHDNVLYIDLDYPDLITVKSRVISNTPELHNLLENPELHDPPTRNVHYRSSQYLAVGCDLRELDNLKHILMDGGLIDNAALLFAAEVSLAYMDQRAVDALIAWTATLPDARFSILEQCLPSGPSHPFARTMLKHFSNISTPLKSIEAYPTLTDQVARFANGGWQTVDTLDLLAFWSSLVTDSQKKYLESVEPFDEWEEFFVFCQHYFITHARTGGVHQQDPGPFRAEGIKWIGGDYRSHPDPRLSLMRARSSEGSRIEGGYIGEFTAFPLLRRGMGAAAKWVDNQWVYHGGLGSSTRLRTSLLITEDEHKDPLKRYRGDPALTRRGPGARMCHTLTQLAPEKLLLVGGRASPDAPMSDVWIVQAGHWKKVESLPRGRYRHCATAVGPEKVLICGGKGDGNVVLDEWFLWNGDKGWKRLTVDAERKPSPRFGASLCWTDRGYGVLSGGMDDKGQVLGDMWRLEIVDDSKLVVKWSFVNLLSTRSLLRRFGAKTAYLEEGRLLIIGGVSGGGLLKTEDEVVEIHCEKLTVKGIDVVYREPGEKPPFLIGHQVLPVSEGMFCVVGGGGVCFSFGGRFNEGIWTFTPPDVEPPTREWKVFEEGEVLQKKKHRMIAPTDPDSNTEPTGEGESLMTEIRRVTIKSQEDFWKIRDSGEPVVIEGLGIGKCVEKWTPSYLKAVVGPERWVIVHTSQAKSMNFHIKNFSYKNMTFGDFIDAITSESPPENLYLRSLSSTSPKTDPAKLAQDFPSLAEDFTIPPELQFAQDHEHSSPLRISAKGVGMWLHFDVMANLLCHIHGTKRFKVYPPTDITKLSFPPSASSSTIENPFDPELEPDGVHPMETTLKPGDVLFIPELWPHAAYPLEPCVAVNVFFKSLEYGYSSGKDVYGNKDLAAYEKGRAMIGRISKEFERLPSAARRFYMERLADELANMATSE</sequence>
<evidence type="ECO:0000256" key="1">
    <source>
        <dbReference type="ARBA" id="ARBA00001806"/>
    </source>
</evidence>
<evidence type="ECO:0000256" key="8">
    <source>
        <dbReference type="ARBA" id="ARBA00022679"/>
    </source>
</evidence>
<evidence type="ECO:0000256" key="11">
    <source>
        <dbReference type="ARBA" id="ARBA00025588"/>
    </source>
</evidence>
<accession>A0A317SW09</accession>
<evidence type="ECO:0000256" key="15">
    <source>
        <dbReference type="ARBA" id="ARBA00049250"/>
    </source>
</evidence>
<dbReference type="InterPro" id="IPR015915">
    <property type="entry name" value="Kelch-typ_b-propeller"/>
</dbReference>
<comment type="function">
    <text evidence="11">Probable S-adenosyl-L-methionine-dependent methyltransferase that acts as a component of the wybutosine biosynthesis pathway. Wybutosine is a hyper modified guanosine with a tricyclic base found at the 3'-position adjacent to the anticodon of eukaryotic phenylalanine tRNA. May methylate the carboxyl group of leucine residues to form alpha-leucine ester residues.</text>
</comment>
<comment type="pathway">
    <text evidence="2">tRNA modification; wybutosine-tRNA(Phe) biosynthesis.</text>
</comment>
<dbReference type="SUPFAM" id="SSF53335">
    <property type="entry name" value="S-adenosyl-L-methionine-dependent methyltransferases"/>
    <property type="match status" value="1"/>
</dbReference>
<dbReference type="AlphaFoldDB" id="A0A317SW09"/>
<dbReference type="Gene3D" id="2.120.10.80">
    <property type="entry name" value="Kelch-type beta propeller"/>
    <property type="match status" value="1"/>
</dbReference>
<dbReference type="InterPro" id="IPR041667">
    <property type="entry name" value="Cupin_8"/>
</dbReference>
<dbReference type="STRING" id="42249.A0A317SW09"/>
<dbReference type="GO" id="GO:0031591">
    <property type="term" value="P:wybutosine biosynthetic process"/>
    <property type="evidence" value="ECO:0007669"/>
    <property type="project" value="TreeGrafter"/>
</dbReference>
<gene>
    <name evidence="18" type="ORF">C7212DRAFT_356808</name>
</gene>
<dbReference type="PROSITE" id="PS51184">
    <property type="entry name" value="JMJC"/>
    <property type="match status" value="1"/>
</dbReference>
<dbReference type="Pfam" id="PF04072">
    <property type="entry name" value="LCM"/>
    <property type="match status" value="1"/>
</dbReference>
<dbReference type="PANTHER" id="PTHR46529:SF1">
    <property type="entry name" value="TRNA WYBUTOSINE-SYNTHESIZING PROTEIN 4"/>
    <property type="match status" value="1"/>
</dbReference>
<comment type="catalytic activity">
    <reaction evidence="1">
        <text>7-[(3S)-3-amino-3-carboxypropyl]wyosine(37) in tRNA(Phe) + S-adenosyl-L-methionine = 7-[(3S)-(3-amino-3-methoxycarbonyl)propyl]wyosine(37) in tRNA(Phe) + S-adenosyl-L-homocysteine</text>
        <dbReference type="Rhea" id="RHEA:36903"/>
        <dbReference type="Rhea" id="RHEA-COMP:10379"/>
        <dbReference type="Rhea" id="RHEA-COMP:11844"/>
        <dbReference type="ChEBI" id="CHEBI:57856"/>
        <dbReference type="ChEBI" id="CHEBI:59789"/>
        <dbReference type="ChEBI" id="CHEBI:73543"/>
        <dbReference type="ChEBI" id="CHEBI:74275"/>
        <dbReference type="EC" id="2.1.1.290"/>
    </reaction>
</comment>
<evidence type="ECO:0000256" key="9">
    <source>
        <dbReference type="ARBA" id="ARBA00022691"/>
    </source>
</evidence>
<evidence type="ECO:0000256" key="2">
    <source>
        <dbReference type="ARBA" id="ARBA00004797"/>
    </source>
</evidence>
<dbReference type="Proteomes" id="UP000246991">
    <property type="component" value="Unassembled WGS sequence"/>
</dbReference>
<dbReference type="EC" id="2.1.1.290" evidence="5"/>
<evidence type="ECO:0000256" key="5">
    <source>
        <dbReference type="ARBA" id="ARBA00012779"/>
    </source>
</evidence>
<dbReference type="InterPro" id="IPR003347">
    <property type="entry name" value="JmjC_dom"/>
</dbReference>
<proteinExistence type="inferred from homology"/>
<evidence type="ECO:0000256" key="14">
    <source>
        <dbReference type="ARBA" id="ARBA00030847"/>
    </source>
</evidence>
<evidence type="ECO:0000256" key="13">
    <source>
        <dbReference type="ARBA" id="ARBA00030231"/>
    </source>
</evidence>
<comment type="caution">
    <text evidence="18">The sequence shown here is derived from an EMBL/GenBank/DDBJ whole genome shotgun (WGS) entry which is preliminary data.</text>
</comment>
<evidence type="ECO:0000313" key="19">
    <source>
        <dbReference type="Proteomes" id="UP000246991"/>
    </source>
</evidence>
<protein>
    <recommendedName>
        <fullName evidence="6">tRNA wybutosine-synthesizing protein 4</fullName>
        <ecNumber evidence="5">2.1.1.290</ecNumber>
        <ecNumber evidence="4">2.3.1.231</ecNumber>
    </recommendedName>
    <alternativeName>
        <fullName evidence="13">Leucine carboxyl methyltransferase 2</fullName>
    </alternativeName>
    <alternativeName>
        <fullName evidence="14">tRNA(Phe) (7-(3-amino-3-(methoxycarbonyl)propyl)wyosine(37)-N)-methoxycarbonyltransferase</fullName>
    </alternativeName>
    <alternativeName>
        <fullName evidence="12">tRNA(Phe) (7-(3-amino-3-carboxypropyl)wyosine(37)-O)-methyltransferase</fullName>
    </alternativeName>
</protein>
<keyword evidence="9" id="KW-0949">S-adenosyl-L-methionine</keyword>
<evidence type="ECO:0000256" key="3">
    <source>
        <dbReference type="ARBA" id="ARBA00010703"/>
    </source>
</evidence>